<reference evidence="2 3" key="1">
    <citation type="journal article" date="2009" name="BMC Genomics">
        <title>Complete genome sequence of the sugarcane nitrogen-fixing endophyte Gluconacetobacter diazotrophicus Pal5.</title>
        <authorList>
            <person name="Bertalan M."/>
            <person name="Albano R."/>
            <person name="Padua V."/>
            <person name="Rouws L."/>
            <person name="Rojas C."/>
            <person name="Hemerly A."/>
            <person name="Teixeira K."/>
            <person name="Schwab S."/>
            <person name="Araujo J."/>
            <person name="Oliveira A."/>
            <person name="Franca L."/>
            <person name="Magalhaes V."/>
            <person name="Alqueres S."/>
            <person name="Cardoso A."/>
            <person name="Almeida W."/>
            <person name="Loureiro M.M."/>
            <person name="Nogueira E."/>
            <person name="Cidade D."/>
            <person name="Oliveira D."/>
            <person name="Simao T."/>
            <person name="Macedo J."/>
            <person name="Valadao A."/>
            <person name="Dreschsel M."/>
            <person name="Freitas F."/>
            <person name="Vidal M."/>
            <person name="Guedes H."/>
            <person name="Rodrigues E."/>
            <person name="Meneses C."/>
            <person name="Brioso P."/>
            <person name="Pozzer L."/>
            <person name="Figueiredo D."/>
            <person name="Montano H."/>
            <person name="Junior J."/>
            <person name="Filho G."/>
            <person name="Flores V."/>
            <person name="Ferreira B."/>
            <person name="Branco A."/>
            <person name="Gonzalez P."/>
            <person name="Guillobel H."/>
            <person name="Lemos M."/>
            <person name="Seibel L."/>
            <person name="Macedo J."/>
            <person name="Alves-Ferreira M."/>
            <person name="Sachetto-Martins G."/>
            <person name="Coelho A."/>
            <person name="Santos E."/>
            <person name="Amaral G."/>
            <person name="Neves A."/>
            <person name="Pacheco A.B."/>
            <person name="Carvalho D."/>
            <person name="Lery L."/>
            <person name="Bisch P."/>
            <person name="Rossle S.C."/>
            <person name="Urmenyi T."/>
            <person name="Kruger W.V."/>
            <person name="Martins O."/>
            <person name="Baldani J.I."/>
            <person name="Ferreira P.C."/>
        </authorList>
    </citation>
    <scope>NUCLEOTIDE SEQUENCE [LARGE SCALE GENOMIC DNA]</scope>
    <source>
        <strain evidence="3">ATCC 49037 / DSM 5601 / CCUG 37298 / CIP 103539 / LMG 7603 / PAl5</strain>
    </source>
</reference>
<evidence type="ECO:0000256" key="1">
    <source>
        <dbReference type="SAM" id="MobiDB-lite"/>
    </source>
</evidence>
<gene>
    <name evidence="2" type="ordered locus">GDI0853</name>
</gene>
<proteinExistence type="predicted"/>
<dbReference type="AlphaFoldDB" id="A9HBC3"/>
<dbReference type="EMBL" id="AM889285">
    <property type="protein sequence ID" value="CAP54796.1"/>
    <property type="molecule type" value="Genomic_DNA"/>
</dbReference>
<accession>A9HBC3</accession>
<sequence>MPIRRRANRNPHVSRLSTRESIPARFRRNFIIHHHNPDLPRPPP</sequence>
<protein>
    <submittedName>
        <fullName evidence="2">Uncharacterized protein</fullName>
    </submittedName>
</protein>
<dbReference type="KEGG" id="gdi:GDI0853"/>
<dbReference type="Proteomes" id="UP000001176">
    <property type="component" value="Chromosome"/>
</dbReference>
<name>A9HBC3_GLUDA</name>
<evidence type="ECO:0000313" key="2">
    <source>
        <dbReference type="EMBL" id="CAP54796.1"/>
    </source>
</evidence>
<keyword evidence="3" id="KW-1185">Reference proteome</keyword>
<evidence type="ECO:0000313" key="3">
    <source>
        <dbReference type="Proteomes" id="UP000001176"/>
    </source>
</evidence>
<organism evidence="2 3">
    <name type="scientific">Gluconacetobacter diazotrophicus (strain ATCC 49037 / DSM 5601 / CCUG 37298 / CIP 103539 / LMG 7603 / PAl5)</name>
    <dbReference type="NCBI Taxonomy" id="272568"/>
    <lineage>
        <taxon>Bacteria</taxon>
        <taxon>Pseudomonadati</taxon>
        <taxon>Pseudomonadota</taxon>
        <taxon>Alphaproteobacteria</taxon>
        <taxon>Acetobacterales</taxon>
        <taxon>Acetobacteraceae</taxon>
        <taxon>Gluconacetobacter</taxon>
    </lineage>
</organism>
<feature type="region of interest" description="Disordered" evidence="1">
    <location>
        <begin position="1"/>
        <end position="21"/>
    </location>
</feature>